<dbReference type="Proteomes" id="UP000664658">
    <property type="component" value="Unassembled WGS sequence"/>
</dbReference>
<dbReference type="RefSeq" id="WP_039045136.1">
    <property type="nucleotide sequence ID" value="NZ_CP050969.1"/>
</dbReference>
<accession>A0A379H690</accession>
<dbReference type="PANTHER" id="PTHR13696:SF52">
    <property type="entry name" value="PARA FAMILY PROTEIN CT_582"/>
    <property type="match status" value="1"/>
</dbReference>
<evidence type="ECO:0000313" key="2">
    <source>
        <dbReference type="EMBL" id="MBO1109436.1"/>
    </source>
</evidence>
<protein>
    <submittedName>
        <fullName evidence="2">ParA family protein</fullName>
    </submittedName>
</protein>
<comment type="caution">
    <text evidence="2">The sequence shown here is derived from an EMBL/GenBank/DDBJ whole genome shotgun (WGS) entry which is preliminary data.</text>
</comment>
<dbReference type="Gene3D" id="3.40.50.300">
    <property type="entry name" value="P-loop containing nucleotide triphosphate hydrolases"/>
    <property type="match status" value="1"/>
</dbReference>
<proteinExistence type="predicted"/>
<evidence type="ECO:0000259" key="1">
    <source>
        <dbReference type="Pfam" id="PF13614"/>
    </source>
</evidence>
<dbReference type="EMBL" id="JAFNAA010000018">
    <property type="protein sequence ID" value="MBO1109436.1"/>
    <property type="molecule type" value="Genomic_DNA"/>
</dbReference>
<sequence length="394" mass="43212">MDSKLQRLEQNGARYRIACRKSAAFVDEQTHNGKPFRTYTQNEAAKALGINNRQLVKLCEQHGLDVPMVGCRWSLPLPDLFRLREAVGQQAKANASRMIVSSVLNIKGGVGKTTTAMTLATGLAIEAKTQYRILVVDADGQTNMCTGYMAPQIDTEDTVLSELLTLAGDPTLPDSELAQQVTAALKKTNIPNLDLLPGGVADKLFEAWVQRGLADGKITSPYSLLSRLLSVIAPYYDVVLIDTSPALNFLLYNVLAASDVLIVPVKPDHNDTDATGDFLSVLPQIKAAIEAHCPLHWSEIKLIMTDLDKRSVPNQQKAAILRELFGQDLMLGQIPHSEAIKHCSSLMSSIYELSPSEYPGGRASLINAQAECLQAVFEFEEIMQNIWRKEANHG</sequence>
<feature type="domain" description="AAA" evidence="1">
    <location>
        <begin position="102"/>
        <end position="288"/>
    </location>
</feature>
<reference evidence="2" key="1">
    <citation type="submission" date="2021-03" db="EMBL/GenBank/DDBJ databases">
        <title>Plesiomonas shigelloides zfcc0051, isolated from zebrafish feces.</title>
        <authorList>
            <person name="Vanderhoek Z."/>
            <person name="Gaulke C."/>
        </authorList>
    </citation>
    <scope>NUCLEOTIDE SEQUENCE</scope>
    <source>
        <strain evidence="2">Zfcc0051</strain>
    </source>
</reference>
<dbReference type="Pfam" id="PF13614">
    <property type="entry name" value="AAA_31"/>
    <property type="match status" value="1"/>
</dbReference>
<evidence type="ECO:0000313" key="3">
    <source>
        <dbReference type="Proteomes" id="UP000664658"/>
    </source>
</evidence>
<gene>
    <name evidence="2" type="ORF">J2R62_14685</name>
</gene>
<dbReference type="InterPro" id="IPR050678">
    <property type="entry name" value="DNA_Partitioning_ATPase"/>
</dbReference>
<dbReference type="SUPFAM" id="SSF52540">
    <property type="entry name" value="P-loop containing nucleoside triphosphate hydrolases"/>
    <property type="match status" value="1"/>
</dbReference>
<dbReference type="AlphaFoldDB" id="A0A379H690"/>
<dbReference type="InterPro" id="IPR025669">
    <property type="entry name" value="AAA_dom"/>
</dbReference>
<dbReference type="CDD" id="cd02042">
    <property type="entry name" value="ParAB_family"/>
    <property type="match status" value="1"/>
</dbReference>
<dbReference type="PANTHER" id="PTHR13696">
    <property type="entry name" value="P-LOOP CONTAINING NUCLEOSIDE TRIPHOSPHATE HYDROLASE"/>
    <property type="match status" value="1"/>
</dbReference>
<name>A0A379H690_PLESH</name>
<organism evidence="2 3">
    <name type="scientific">Plesiomonas shigelloides</name>
    <name type="common">Aeromonas shigelloides</name>
    <dbReference type="NCBI Taxonomy" id="703"/>
    <lineage>
        <taxon>Bacteria</taxon>
        <taxon>Pseudomonadati</taxon>
        <taxon>Pseudomonadota</taxon>
        <taxon>Gammaproteobacteria</taxon>
        <taxon>Enterobacterales</taxon>
        <taxon>Enterobacteriaceae</taxon>
        <taxon>Plesiomonas</taxon>
    </lineage>
</organism>
<dbReference type="InterPro" id="IPR027417">
    <property type="entry name" value="P-loop_NTPase"/>
</dbReference>